<keyword evidence="1" id="KW-0812">Transmembrane</keyword>
<proteinExistence type="predicted"/>
<dbReference type="AlphaFoldDB" id="A0AAN6M2G7"/>
<accession>A0AAN6M2G7</accession>
<keyword evidence="3" id="KW-1185">Reference proteome</keyword>
<evidence type="ECO:0000313" key="3">
    <source>
        <dbReference type="Proteomes" id="UP001280581"/>
    </source>
</evidence>
<dbReference type="Proteomes" id="UP001280581">
    <property type="component" value="Unassembled WGS sequence"/>
</dbReference>
<organism evidence="2 3">
    <name type="scientific">Pseudopithomyces chartarum</name>
    <dbReference type="NCBI Taxonomy" id="1892770"/>
    <lineage>
        <taxon>Eukaryota</taxon>
        <taxon>Fungi</taxon>
        <taxon>Dikarya</taxon>
        <taxon>Ascomycota</taxon>
        <taxon>Pezizomycotina</taxon>
        <taxon>Dothideomycetes</taxon>
        <taxon>Pleosporomycetidae</taxon>
        <taxon>Pleosporales</taxon>
        <taxon>Massarineae</taxon>
        <taxon>Didymosphaeriaceae</taxon>
        <taxon>Pseudopithomyces</taxon>
    </lineage>
</organism>
<evidence type="ECO:0000313" key="2">
    <source>
        <dbReference type="EMBL" id="KAK3213657.1"/>
    </source>
</evidence>
<evidence type="ECO:0000256" key="1">
    <source>
        <dbReference type="SAM" id="Phobius"/>
    </source>
</evidence>
<reference evidence="2 3" key="1">
    <citation type="submission" date="2021-02" db="EMBL/GenBank/DDBJ databases">
        <title>Genome assembly of Pseudopithomyces chartarum.</title>
        <authorList>
            <person name="Jauregui R."/>
            <person name="Singh J."/>
            <person name="Voisey C."/>
        </authorList>
    </citation>
    <scope>NUCLEOTIDE SEQUENCE [LARGE SCALE GENOMIC DNA]</scope>
    <source>
        <strain evidence="2 3">AGR01</strain>
    </source>
</reference>
<name>A0AAN6M2G7_9PLEO</name>
<comment type="caution">
    <text evidence="2">The sequence shown here is derived from an EMBL/GenBank/DDBJ whole genome shotgun (WGS) entry which is preliminary data.</text>
</comment>
<keyword evidence="1" id="KW-0472">Membrane</keyword>
<gene>
    <name evidence="2" type="ORF">GRF29_28g563392</name>
</gene>
<keyword evidence="1" id="KW-1133">Transmembrane helix</keyword>
<protein>
    <submittedName>
        <fullName evidence="2">Uncharacterized protein</fullName>
    </submittedName>
</protein>
<sequence>MVLTFFPWREPNFAPEDALIWATGLVGLAGAIAPILAASSAAAKRSEAAAAAGAGGFSALAAAGLSQISNEIKPDSIAGFASIATFKDFAADYGEAMRKSLDTWSNTTFTGEKDASNYTIFDYLSGGSLTDATLLPSTSQIESFYKKQLFSAIINAQWRKRKIFTTFHRTNDSLSSSGPNATRYYSQKDGGVYYTYFYHESGILKGYLDAPEGLAQLNESAWGISGGDISKASAASAKVGGFNYTEEMGRGALSEAIASNGSLSPWEDGAGWRGTWTMPVLAVWDVAVLLWGELQGYEGLCGGGEFEGVPDVAVWV</sequence>
<feature type="transmembrane region" description="Helical" evidence="1">
    <location>
        <begin position="18"/>
        <end position="37"/>
    </location>
</feature>
<dbReference type="EMBL" id="WVTA01000004">
    <property type="protein sequence ID" value="KAK3213657.1"/>
    <property type="molecule type" value="Genomic_DNA"/>
</dbReference>